<name>A0A381SYB9_9ZZZZ</name>
<proteinExistence type="predicted"/>
<dbReference type="AlphaFoldDB" id="A0A381SYB9"/>
<accession>A0A381SYB9</accession>
<dbReference type="EMBL" id="UINC01003560">
    <property type="protein sequence ID" value="SVA07387.1"/>
    <property type="molecule type" value="Genomic_DNA"/>
</dbReference>
<organism evidence="1">
    <name type="scientific">marine metagenome</name>
    <dbReference type="NCBI Taxonomy" id="408172"/>
    <lineage>
        <taxon>unclassified sequences</taxon>
        <taxon>metagenomes</taxon>
        <taxon>ecological metagenomes</taxon>
    </lineage>
</organism>
<evidence type="ECO:0000313" key="1">
    <source>
        <dbReference type="EMBL" id="SVA07387.1"/>
    </source>
</evidence>
<protein>
    <recommendedName>
        <fullName evidence="2">Fibronectin type-III domain-containing protein</fullName>
    </recommendedName>
</protein>
<dbReference type="Gene3D" id="2.60.40.10">
    <property type="entry name" value="Immunoglobulins"/>
    <property type="match status" value="1"/>
</dbReference>
<evidence type="ECO:0008006" key="2">
    <source>
        <dbReference type="Google" id="ProtNLM"/>
    </source>
</evidence>
<gene>
    <name evidence="1" type="ORF">METZ01_LOCUS60241</name>
</gene>
<dbReference type="InterPro" id="IPR013783">
    <property type="entry name" value="Ig-like_fold"/>
</dbReference>
<sequence>MMWSDTKTITILPLVLGLVLGQGIEYEGPEDPAGDIAAEKEGYMTGNRVFIYFRNTTELSDWPRVNVSKWPNNPNGLKMTDGIGLLVGAKVYIEDDGDDSTVDSTALTDPVDIYTTDHHTLYYLQTSYREEMDKDPTGTVEWGFYPVFGYFNETGEYPAVSNIESSWPINGWPSTGFETKWHGEWNGRFGRGVIYADQESYYVVNDAQDQENLGAEDMVRYFPRPGHNVGDLNPEVTIQPGVPWGGIGLRVSVRGFQWNNPQARDAIFWEYSIANISDHDLRDVAFGYWLDNSIGGDGDDDLGYFNKQVDMAYSWDINGIGAGGLPTGVMGFAYLESPGLAYDYADNDNDGLTNEKRDNEAVAIIGPTAGITDVDAFLEFYKLSAEDLRDHWDADEDQDWDDGEDLNGDGVYQLSEYYGDDIGIDGVAPGELNYYGPDIDGTECNHRPDFLIGVGCEPDFNTTDVSESDMVGLTAFRMFPIPSHAPSNETMWFKNDQAMWNLVGIDSLEEYTENISNLVEVFASGPFPLYRGRVERISMSELHSYDPLAGLNSLDHTAPALYELKRIVQVIYEKDYRFAQPPKMPTLTATAGDGEVILTWDDVADTKTRDPFVGNVNDFEGYKVYRSTDKYLSDPEIITDGYGTPMFKKPIYQCDLVDDLLGFTDFGLVNGTAYNLGYDTGINHIFVDNTVQNGRTYYYAVVAYDYGVPDLGPGISPSENNTVIELDEAETVRTIGKNVAIVVPHQRAAGYVPPTVEMEQAVLLGSGSVTPSIRAEGSLRTGHDYYLTFSVDTIATVSSYEHGFEYVTNGILIYDDTDSSVLVYQENESKYIGTNLIYRDTLEYWTLNPSGTIFTDVFDGMQIEIDPGVETPSYNYDNSNWINGTGIMRVTPSLVEGGRMPWKYNIVFTDDDSAYVGTARSGTVRDENGSSIGSDKITEPAVSFFIQNTSFIDTSTGQYELMDIVVHDVNSNDVFDLYEDRIFVGAPTGTRWRATAFIIDFQLATESTYPSPESVYQVDWERPFYETDTIRFSIGADGNLDRSAIASDMDSIRVVPNPYVMTNMMESAVGNPFLNQRRRLMFTHVPSDCIIKIFTISGVLVDEILVSNEPENGIIHWDMLTRENLEIAAGMYIYHIDAQETGDQKLGKFAVIK</sequence>
<reference evidence="1" key="1">
    <citation type="submission" date="2018-05" db="EMBL/GenBank/DDBJ databases">
        <authorList>
            <person name="Lanie J.A."/>
            <person name="Ng W.-L."/>
            <person name="Kazmierczak K.M."/>
            <person name="Andrzejewski T.M."/>
            <person name="Davidsen T.M."/>
            <person name="Wayne K.J."/>
            <person name="Tettelin H."/>
            <person name="Glass J.I."/>
            <person name="Rusch D."/>
            <person name="Podicherti R."/>
            <person name="Tsui H.-C.T."/>
            <person name="Winkler M.E."/>
        </authorList>
    </citation>
    <scope>NUCLEOTIDE SEQUENCE</scope>
</reference>